<evidence type="ECO:0000256" key="5">
    <source>
        <dbReference type="ARBA" id="ARBA00023163"/>
    </source>
</evidence>
<sequence>MEKQQKILEAKHAFQRNEPFDPRVVRPVILESWERSKAFGVTMDTTPPRIISADELRERCCARKDYCEVALPFVENLKEFAAGSGFVMVVTDEDGYILQITGDEDVRNLVAEGGMVVGCNRSERRMGTNGLGTPLETGKPIQVFSEEHYFGPSRKWGCSGAPVFSPNGKIAGVFCLISAYEKVLSQNLAFAVSVAENILRQMKMKEAYNELSRTQRNLNVIIEAWPFGILLLNQKLKVIQANPRAAKLLLAENDDLTGMSFQQLIGPKNLRDVDIRLGVTDRQISIERSGLTSNLSFSIQKAAEGTYMVSFEPAETLHKKVNRIIGSEARFTFSDIIGSSSAIQSTIELARVAAENNASVMLCGESGTGKELFAQAIHNASRRRKGPFVAINCGALPKSLIESELFGYEGGSFTGAKRDGRAGKFELASGGTIFLDEIGDMPFDVQVNLLRVLQTQEVSRIGSSTTIKVDVRVISATNQNLSEALSRNEFRRDLYYRLNVFEVHIPPLRDRKEDVSLLADYFFQKYTSELPEYKATGFSAEAYGILQRYNWPGNVRELENVVERGVYLAKSKLIGPECFPQQILSSILNHHENSDSRWDSSAPVLVSRDNLNQTLSDHSIRENERRQIINTLSLCEGNVTKAASILGINRRTIYRKIQLYKIDFVSFRND</sequence>
<dbReference type="PROSITE" id="PS50045">
    <property type="entry name" value="SIGMA54_INTERACT_4"/>
    <property type="match status" value="1"/>
</dbReference>
<dbReference type="CDD" id="cd00009">
    <property type="entry name" value="AAA"/>
    <property type="match status" value="1"/>
</dbReference>
<dbReference type="FunFam" id="3.40.50.300:FF:000006">
    <property type="entry name" value="DNA-binding transcriptional regulator NtrC"/>
    <property type="match status" value="1"/>
</dbReference>
<keyword evidence="4" id="KW-0238">DNA-binding</keyword>
<dbReference type="PROSITE" id="PS00688">
    <property type="entry name" value="SIGMA54_INTERACT_3"/>
    <property type="match status" value="1"/>
</dbReference>
<dbReference type="SMART" id="SM00382">
    <property type="entry name" value="AAA"/>
    <property type="match status" value="1"/>
</dbReference>
<evidence type="ECO:0000256" key="4">
    <source>
        <dbReference type="ARBA" id="ARBA00023125"/>
    </source>
</evidence>
<dbReference type="InterPro" id="IPR025944">
    <property type="entry name" value="Sigma_54_int_dom_CS"/>
</dbReference>
<keyword evidence="1" id="KW-0547">Nucleotide-binding</keyword>
<reference evidence="7" key="1">
    <citation type="submission" date="2019-08" db="EMBL/GenBank/DDBJ databases">
        <authorList>
            <person name="Kucharzyk K."/>
            <person name="Murdoch R.W."/>
            <person name="Higgins S."/>
            <person name="Loffler F."/>
        </authorList>
    </citation>
    <scope>NUCLEOTIDE SEQUENCE</scope>
</reference>
<dbReference type="Pfam" id="PF00158">
    <property type="entry name" value="Sigma54_activat"/>
    <property type="match status" value="1"/>
</dbReference>
<dbReference type="InterPro" id="IPR035965">
    <property type="entry name" value="PAS-like_dom_sf"/>
</dbReference>
<feature type="domain" description="Sigma-54 factor interaction" evidence="6">
    <location>
        <begin position="336"/>
        <end position="567"/>
    </location>
</feature>
<dbReference type="GO" id="GO:0043565">
    <property type="term" value="F:sequence-specific DNA binding"/>
    <property type="evidence" value="ECO:0007669"/>
    <property type="project" value="InterPro"/>
</dbReference>
<evidence type="ECO:0000256" key="3">
    <source>
        <dbReference type="ARBA" id="ARBA00023015"/>
    </source>
</evidence>
<dbReference type="Gene3D" id="3.30.450.40">
    <property type="match status" value="1"/>
</dbReference>
<gene>
    <name evidence="7" type="primary">acoR_12</name>
    <name evidence="7" type="ORF">SDC9_47353</name>
</gene>
<dbReference type="GO" id="GO:0005524">
    <property type="term" value="F:ATP binding"/>
    <property type="evidence" value="ECO:0007669"/>
    <property type="project" value="UniProtKB-KW"/>
</dbReference>
<dbReference type="InterPro" id="IPR002078">
    <property type="entry name" value="Sigma_54_int"/>
</dbReference>
<dbReference type="Pfam" id="PF01590">
    <property type="entry name" value="GAF"/>
    <property type="match status" value="1"/>
</dbReference>
<dbReference type="Pfam" id="PF25601">
    <property type="entry name" value="AAA_lid_14"/>
    <property type="match status" value="1"/>
</dbReference>
<evidence type="ECO:0000256" key="1">
    <source>
        <dbReference type="ARBA" id="ARBA00022741"/>
    </source>
</evidence>
<dbReference type="PROSITE" id="PS00675">
    <property type="entry name" value="SIGMA54_INTERACT_1"/>
    <property type="match status" value="1"/>
</dbReference>
<dbReference type="SUPFAM" id="SSF52540">
    <property type="entry name" value="P-loop containing nucleoside triphosphate hydrolases"/>
    <property type="match status" value="1"/>
</dbReference>
<dbReference type="InterPro" id="IPR025662">
    <property type="entry name" value="Sigma_54_int_dom_ATP-bd_1"/>
</dbReference>
<proteinExistence type="predicted"/>
<dbReference type="GO" id="GO:0006355">
    <property type="term" value="P:regulation of DNA-templated transcription"/>
    <property type="evidence" value="ECO:0007669"/>
    <property type="project" value="InterPro"/>
</dbReference>
<keyword evidence="2" id="KW-0067">ATP-binding</keyword>
<dbReference type="InterPro" id="IPR025943">
    <property type="entry name" value="Sigma_54_int_dom_ATP-bd_2"/>
</dbReference>
<keyword evidence="3" id="KW-0805">Transcription regulation</keyword>
<dbReference type="InterPro" id="IPR029016">
    <property type="entry name" value="GAF-like_dom_sf"/>
</dbReference>
<dbReference type="Gene3D" id="3.40.50.300">
    <property type="entry name" value="P-loop containing nucleotide triphosphate hydrolases"/>
    <property type="match status" value="1"/>
</dbReference>
<dbReference type="SUPFAM" id="SSF46689">
    <property type="entry name" value="Homeodomain-like"/>
    <property type="match status" value="1"/>
</dbReference>
<dbReference type="InterPro" id="IPR003018">
    <property type="entry name" value="GAF"/>
</dbReference>
<dbReference type="PROSITE" id="PS00676">
    <property type="entry name" value="SIGMA54_INTERACT_2"/>
    <property type="match status" value="1"/>
</dbReference>
<dbReference type="Gene3D" id="1.10.10.60">
    <property type="entry name" value="Homeodomain-like"/>
    <property type="match status" value="1"/>
</dbReference>
<dbReference type="PANTHER" id="PTHR32071">
    <property type="entry name" value="TRANSCRIPTIONAL REGULATORY PROTEIN"/>
    <property type="match status" value="1"/>
</dbReference>
<dbReference type="AlphaFoldDB" id="A0A644WBB4"/>
<dbReference type="SUPFAM" id="SSF55785">
    <property type="entry name" value="PYP-like sensor domain (PAS domain)"/>
    <property type="match status" value="1"/>
</dbReference>
<dbReference type="PANTHER" id="PTHR32071:SF57">
    <property type="entry name" value="C4-DICARBOXYLATE TRANSPORT TRANSCRIPTIONAL REGULATORY PROTEIN DCTD"/>
    <property type="match status" value="1"/>
</dbReference>
<dbReference type="InterPro" id="IPR009057">
    <property type="entry name" value="Homeodomain-like_sf"/>
</dbReference>
<dbReference type="InterPro" id="IPR003593">
    <property type="entry name" value="AAA+_ATPase"/>
</dbReference>
<accession>A0A644WBB4</accession>
<dbReference type="Pfam" id="PF02954">
    <property type="entry name" value="HTH_8"/>
    <property type="match status" value="1"/>
</dbReference>
<organism evidence="7">
    <name type="scientific">bioreactor metagenome</name>
    <dbReference type="NCBI Taxonomy" id="1076179"/>
    <lineage>
        <taxon>unclassified sequences</taxon>
        <taxon>metagenomes</taxon>
        <taxon>ecological metagenomes</taxon>
    </lineage>
</organism>
<comment type="caution">
    <text evidence="7">The sequence shown here is derived from an EMBL/GenBank/DDBJ whole genome shotgun (WGS) entry which is preliminary data.</text>
</comment>
<evidence type="ECO:0000313" key="7">
    <source>
        <dbReference type="EMBL" id="MPM01115.1"/>
    </source>
</evidence>
<dbReference type="InterPro" id="IPR058031">
    <property type="entry name" value="AAA_lid_NorR"/>
</dbReference>
<evidence type="ECO:0000259" key="6">
    <source>
        <dbReference type="PROSITE" id="PS50045"/>
    </source>
</evidence>
<dbReference type="EMBL" id="VSSQ01000775">
    <property type="protein sequence ID" value="MPM01115.1"/>
    <property type="molecule type" value="Genomic_DNA"/>
</dbReference>
<dbReference type="InterPro" id="IPR002197">
    <property type="entry name" value="HTH_Fis"/>
</dbReference>
<name>A0A644WBB4_9ZZZZ</name>
<dbReference type="InterPro" id="IPR027417">
    <property type="entry name" value="P-loop_NTPase"/>
</dbReference>
<dbReference type="Gene3D" id="3.30.450.20">
    <property type="entry name" value="PAS domain"/>
    <property type="match status" value="1"/>
</dbReference>
<dbReference type="Gene3D" id="1.10.8.60">
    <property type="match status" value="1"/>
</dbReference>
<evidence type="ECO:0000256" key="2">
    <source>
        <dbReference type="ARBA" id="ARBA00022840"/>
    </source>
</evidence>
<dbReference type="PRINTS" id="PR01590">
    <property type="entry name" value="HTHFIS"/>
</dbReference>
<keyword evidence="5" id="KW-0804">Transcription</keyword>
<protein>
    <submittedName>
        <fullName evidence="7">Acetoin dehydrogenase operon transcriptional activator AcoR</fullName>
    </submittedName>
</protein>